<gene>
    <name evidence="2" type="ORF">GCM10010218_12140</name>
</gene>
<keyword evidence="3" id="KW-1185">Reference proteome</keyword>
<evidence type="ECO:0000313" key="2">
    <source>
        <dbReference type="EMBL" id="GHF32650.1"/>
    </source>
</evidence>
<evidence type="ECO:0000256" key="1">
    <source>
        <dbReference type="SAM" id="MobiDB-lite"/>
    </source>
</evidence>
<reference evidence="2" key="2">
    <citation type="submission" date="2020-09" db="EMBL/GenBank/DDBJ databases">
        <authorList>
            <person name="Sun Q."/>
            <person name="Ohkuma M."/>
        </authorList>
    </citation>
    <scope>NUCLEOTIDE SEQUENCE</scope>
    <source>
        <strain evidence="2">JCM 4059</strain>
    </source>
</reference>
<accession>A0A919AYH6</accession>
<comment type="caution">
    <text evidence="2">The sequence shown here is derived from an EMBL/GenBank/DDBJ whole genome shotgun (WGS) entry which is preliminary data.</text>
</comment>
<proteinExistence type="predicted"/>
<name>A0A919AYH6_9ACTN</name>
<dbReference type="AlphaFoldDB" id="A0A919AYH6"/>
<evidence type="ECO:0000313" key="3">
    <source>
        <dbReference type="Proteomes" id="UP000638313"/>
    </source>
</evidence>
<organism evidence="2 3">
    <name type="scientific">Streptomyces mashuensis</name>
    <dbReference type="NCBI Taxonomy" id="33904"/>
    <lineage>
        <taxon>Bacteria</taxon>
        <taxon>Bacillati</taxon>
        <taxon>Actinomycetota</taxon>
        <taxon>Actinomycetes</taxon>
        <taxon>Kitasatosporales</taxon>
        <taxon>Streptomycetaceae</taxon>
        <taxon>Streptomyces</taxon>
    </lineage>
</organism>
<feature type="region of interest" description="Disordered" evidence="1">
    <location>
        <begin position="31"/>
        <end position="53"/>
    </location>
</feature>
<dbReference type="Proteomes" id="UP000638313">
    <property type="component" value="Unassembled WGS sequence"/>
</dbReference>
<protein>
    <submittedName>
        <fullName evidence="2">Uncharacterized protein</fullName>
    </submittedName>
</protein>
<sequence length="61" mass="6138">MKDEFSASVCCAWEAVRMSTENGVGWAAGAAGESKAGLRWPGGGTGGRDGRAGCVPPILPT</sequence>
<reference evidence="2" key="1">
    <citation type="journal article" date="2014" name="Int. J. Syst. Evol. Microbiol.">
        <title>Complete genome sequence of Corynebacterium casei LMG S-19264T (=DSM 44701T), isolated from a smear-ripened cheese.</title>
        <authorList>
            <consortium name="US DOE Joint Genome Institute (JGI-PGF)"/>
            <person name="Walter F."/>
            <person name="Albersmeier A."/>
            <person name="Kalinowski J."/>
            <person name="Ruckert C."/>
        </authorList>
    </citation>
    <scope>NUCLEOTIDE SEQUENCE</scope>
    <source>
        <strain evidence="2">JCM 4059</strain>
    </source>
</reference>
<dbReference type="EMBL" id="BNBD01000002">
    <property type="protein sequence ID" value="GHF32650.1"/>
    <property type="molecule type" value="Genomic_DNA"/>
</dbReference>